<protein>
    <submittedName>
        <fullName evidence="8">DNA internalization-related competence protein ComEC/Rec2</fullName>
    </submittedName>
</protein>
<sequence>MAYLIFAFGLGVWALQQQAELPPVLGHGGAVCLVAGVLTGMAARYRRRRPPVRMALAMGMLCCAFLAGFAYAAWRAEIRLADRLDGTLEGRDVRIVGVVEDLPQAVTDGVRFAFRVEQAEAGVPQRIQLSWYRPRRSEDPPPQVSPGERWRFTVRLKRPHGAAVPGGFDYEVWLLERNLRATGQVRALDEAERVDVDAGGLMEAVHRQRDRIRKAFAAALPDAPHVGVLIALAVGDQRSIDAAHWDTFRRTGVSHLVAISGLHVSLLALMVGGLCAVIWRRISWLVLRLPVRKASILSAAIAATVYALLAGMGVPVQRALIMLLVAAVALFLGRQTGGFRSWALALLVVLLVDPWAVLSAGFWLSFGAVGVILYVMAGRVRAEAGWKSAIRIQLAITLATIPILLVLFQSFSLVGPLANAVGIPLVSFLIAPLVLLGMPWPESGLLWIAHGLTALMMNWFEILAASSLALWQQARPPLGLTLAGCIAVGVLLLPRPAPGKLAALVVVLALLGWKAPRPPVGSFVATVLDVGQGLAVHVQTAGHDLLYDAGPPFGASSDAGERSVLPYLSAIGVRWLDRLLLSHDDADHIGGAASVLRSIPVGEVLAGEMTAGMRVAEGLAAELPVRLCTDEVHWEWDGVRFEILSPNAGGVVARRNNDQSCVLRVSRTGPLQGADHETHLAALLPGEGVLLLVGDIESAGERALLARDAPGLASSAIVVAHHGSRSSSTASFVDAVLPEAAVFSVGHLNPFGHPHPQVWARWAEAGARNWRTDSQGSVLLRFAEEGLHVDAERVRRPRYWHGK</sequence>
<evidence type="ECO:0000256" key="2">
    <source>
        <dbReference type="ARBA" id="ARBA00022475"/>
    </source>
</evidence>
<name>A0A323USZ0_9RHOO</name>
<dbReference type="RefSeq" id="WP_110527105.1">
    <property type="nucleotide sequence ID" value="NZ_QKOE01000014.1"/>
</dbReference>
<dbReference type="NCBIfam" id="TIGR00360">
    <property type="entry name" value="ComEC_N-term"/>
    <property type="match status" value="1"/>
</dbReference>
<dbReference type="Proteomes" id="UP000248259">
    <property type="component" value="Unassembled WGS sequence"/>
</dbReference>
<feature type="domain" description="Metallo-beta-lactamase" evidence="7">
    <location>
        <begin position="532"/>
        <end position="747"/>
    </location>
</feature>
<dbReference type="SMART" id="SM00849">
    <property type="entry name" value="Lactamase_B"/>
    <property type="match status" value="1"/>
</dbReference>
<dbReference type="PANTHER" id="PTHR30619">
    <property type="entry name" value="DNA INTERNALIZATION/COMPETENCE PROTEIN COMEC/REC2"/>
    <property type="match status" value="1"/>
</dbReference>
<feature type="transmembrane region" description="Helical" evidence="6">
    <location>
        <begin position="24"/>
        <end position="43"/>
    </location>
</feature>
<dbReference type="InterPro" id="IPR052159">
    <property type="entry name" value="Competence_DNA_uptake"/>
</dbReference>
<feature type="transmembrane region" description="Helical" evidence="6">
    <location>
        <begin position="315"/>
        <end position="332"/>
    </location>
</feature>
<dbReference type="GO" id="GO:0005886">
    <property type="term" value="C:plasma membrane"/>
    <property type="evidence" value="ECO:0007669"/>
    <property type="project" value="UniProtKB-SubCell"/>
</dbReference>
<dbReference type="InterPro" id="IPR025405">
    <property type="entry name" value="DUF4131"/>
</dbReference>
<feature type="transmembrane region" description="Helical" evidence="6">
    <location>
        <begin position="362"/>
        <end position="380"/>
    </location>
</feature>
<dbReference type="Pfam" id="PF03772">
    <property type="entry name" value="Competence"/>
    <property type="match status" value="1"/>
</dbReference>
<dbReference type="InterPro" id="IPR004797">
    <property type="entry name" value="Competence_ComEC/Rec2"/>
</dbReference>
<dbReference type="Gene3D" id="3.60.15.10">
    <property type="entry name" value="Ribonuclease Z/Hydroxyacylglutathione hydrolase-like"/>
    <property type="match status" value="1"/>
</dbReference>
<dbReference type="InterPro" id="IPR004477">
    <property type="entry name" value="ComEC_N"/>
</dbReference>
<dbReference type="PANTHER" id="PTHR30619:SF1">
    <property type="entry name" value="RECOMBINATION PROTEIN 2"/>
    <property type="match status" value="1"/>
</dbReference>
<dbReference type="AlphaFoldDB" id="A0A323USZ0"/>
<comment type="caution">
    <text evidence="8">The sequence shown here is derived from an EMBL/GenBank/DDBJ whole genome shotgun (WGS) entry which is preliminary data.</text>
</comment>
<dbReference type="InterPro" id="IPR035681">
    <property type="entry name" value="ComA-like_MBL"/>
</dbReference>
<keyword evidence="5 6" id="KW-0472">Membrane</keyword>
<feature type="transmembrane region" description="Helical" evidence="6">
    <location>
        <begin position="256"/>
        <end position="279"/>
    </location>
</feature>
<feature type="transmembrane region" description="Helical" evidence="6">
    <location>
        <begin position="445"/>
        <end position="471"/>
    </location>
</feature>
<keyword evidence="2" id="KW-1003">Cell membrane</keyword>
<evidence type="ECO:0000313" key="9">
    <source>
        <dbReference type="Proteomes" id="UP000248259"/>
    </source>
</evidence>
<dbReference type="OrthoDB" id="9761531at2"/>
<keyword evidence="3 6" id="KW-0812">Transmembrane</keyword>
<feature type="transmembrane region" description="Helical" evidence="6">
    <location>
        <begin position="477"/>
        <end position="494"/>
    </location>
</feature>
<evidence type="ECO:0000259" key="7">
    <source>
        <dbReference type="SMART" id="SM00849"/>
    </source>
</evidence>
<feature type="transmembrane region" description="Helical" evidence="6">
    <location>
        <begin position="392"/>
        <end position="411"/>
    </location>
</feature>
<dbReference type="EMBL" id="QKOE01000014">
    <property type="protein sequence ID" value="PZA15411.1"/>
    <property type="molecule type" value="Genomic_DNA"/>
</dbReference>
<dbReference type="GO" id="GO:0030420">
    <property type="term" value="P:establishment of competence for transformation"/>
    <property type="evidence" value="ECO:0007669"/>
    <property type="project" value="InterPro"/>
</dbReference>
<dbReference type="InterPro" id="IPR036866">
    <property type="entry name" value="RibonucZ/Hydroxyglut_hydro"/>
</dbReference>
<dbReference type="InterPro" id="IPR001279">
    <property type="entry name" value="Metallo-B-lactamas"/>
</dbReference>
<evidence type="ECO:0000256" key="5">
    <source>
        <dbReference type="ARBA" id="ARBA00023136"/>
    </source>
</evidence>
<dbReference type="SUPFAM" id="SSF56281">
    <property type="entry name" value="Metallo-hydrolase/oxidoreductase"/>
    <property type="match status" value="1"/>
</dbReference>
<organism evidence="8 9">
    <name type="scientific">Parazoarcus communis SWub3 = DSM 12120</name>
    <dbReference type="NCBI Taxonomy" id="1121029"/>
    <lineage>
        <taxon>Bacteria</taxon>
        <taxon>Pseudomonadati</taxon>
        <taxon>Pseudomonadota</taxon>
        <taxon>Betaproteobacteria</taxon>
        <taxon>Rhodocyclales</taxon>
        <taxon>Zoogloeaceae</taxon>
        <taxon>Parazoarcus</taxon>
    </lineage>
</organism>
<dbReference type="NCBIfam" id="TIGR00361">
    <property type="entry name" value="ComEC_Rec2"/>
    <property type="match status" value="1"/>
</dbReference>
<evidence type="ECO:0000313" key="8">
    <source>
        <dbReference type="EMBL" id="PZA15411.1"/>
    </source>
</evidence>
<dbReference type="Pfam" id="PF13567">
    <property type="entry name" value="DUF4131"/>
    <property type="match status" value="1"/>
</dbReference>
<evidence type="ECO:0000256" key="4">
    <source>
        <dbReference type="ARBA" id="ARBA00022989"/>
    </source>
</evidence>
<feature type="transmembrane region" description="Helical" evidence="6">
    <location>
        <begin position="291"/>
        <end position="309"/>
    </location>
</feature>
<reference evidence="8 9" key="1">
    <citation type="submission" date="2018-06" db="EMBL/GenBank/DDBJ databases">
        <title>Azoarcus communis strain SWub3 genome.</title>
        <authorList>
            <person name="Zorraquino Salvo V."/>
            <person name="Toubiana D."/>
            <person name="Blumwald E."/>
        </authorList>
    </citation>
    <scope>NUCLEOTIDE SEQUENCE [LARGE SCALE GENOMIC DNA]</scope>
    <source>
        <strain evidence="8 9">SWub3</strain>
    </source>
</reference>
<feature type="transmembrane region" description="Helical" evidence="6">
    <location>
        <begin position="417"/>
        <end position="438"/>
    </location>
</feature>
<comment type="subcellular location">
    <subcellularLocation>
        <location evidence="1">Cell membrane</location>
        <topology evidence="1">Multi-pass membrane protein</topology>
    </subcellularLocation>
</comment>
<evidence type="ECO:0000256" key="1">
    <source>
        <dbReference type="ARBA" id="ARBA00004651"/>
    </source>
</evidence>
<evidence type="ECO:0000256" key="6">
    <source>
        <dbReference type="SAM" id="Phobius"/>
    </source>
</evidence>
<gene>
    <name evidence="8" type="ORF">DNK49_16865</name>
</gene>
<proteinExistence type="predicted"/>
<dbReference type="Pfam" id="PF00753">
    <property type="entry name" value="Lactamase_B"/>
    <property type="match status" value="1"/>
</dbReference>
<feature type="transmembrane region" description="Helical" evidence="6">
    <location>
        <begin position="55"/>
        <end position="74"/>
    </location>
</feature>
<accession>A0A323USZ0</accession>
<keyword evidence="4 6" id="KW-1133">Transmembrane helix</keyword>
<keyword evidence="9" id="KW-1185">Reference proteome</keyword>
<dbReference type="CDD" id="cd07731">
    <property type="entry name" value="ComA-like_MBL-fold"/>
    <property type="match status" value="1"/>
</dbReference>
<evidence type="ECO:0000256" key="3">
    <source>
        <dbReference type="ARBA" id="ARBA00022692"/>
    </source>
</evidence>